<dbReference type="Pfam" id="PF07690">
    <property type="entry name" value="MFS_1"/>
    <property type="match status" value="1"/>
</dbReference>
<dbReference type="InterPro" id="IPR004638">
    <property type="entry name" value="EmrB-like"/>
</dbReference>
<comment type="caution">
    <text evidence="11">The sequence shown here is derived from an EMBL/GenBank/DDBJ whole genome shotgun (WGS) entry which is preliminary data.</text>
</comment>
<reference evidence="11 12" key="1">
    <citation type="submission" date="2015-03" db="EMBL/GenBank/DDBJ databases">
        <title>Draft Genome Sequence of Burkholderia andropogonis type strain ICMP2807, isolated from Sorghum bicolor.</title>
        <authorList>
            <person name="Lopes-Santos L."/>
            <person name="Castro D.B."/>
            <person name="Ottoboni L.M."/>
            <person name="Park D."/>
            <person name="Weirc B.S."/>
            <person name="Destefano S.A."/>
        </authorList>
    </citation>
    <scope>NUCLEOTIDE SEQUENCE [LARGE SCALE GENOMIC DNA]</scope>
    <source>
        <strain evidence="11 12">ICMP2807</strain>
    </source>
</reference>
<dbReference type="PROSITE" id="PS50850">
    <property type="entry name" value="MFS"/>
    <property type="match status" value="1"/>
</dbReference>
<feature type="transmembrane region" description="Helical" evidence="9">
    <location>
        <begin position="358"/>
        <end position="379"/>
    </location>
</feature>
<dbReference type="CDD" id="cd17503">
    <property type="entry name" value="MFS_LmrB_MDR_like"/>
    <property type="match status" value="1"/>
</dbReference>
<feature type="transmembrane region" description="Helical" evidence="9">
    <location>
        <begin position="391"/>
        <end position="412"/>
    </location>
</feature>
<feature type="transmembrane region" description="Helical" evidence="9">
    <location>
        <begin position="190"/>
        <end position="212"/>
    </location>
</feature>
<dbReference type="InterPro" id="IPR011701">
    <property type="entry name" value="MFS"/>
</dbReference>
<keyword evidence="6 9" id="KW-1133">Transmembrane helix</keyword>
<dbReference type="EMBL" id="LAQU01000021">
    <property type="protein sequence ID" value="KKB62334.1"/>
    <property type="molecule type" value="Genomic_DNA"/>
</dbReference>
<evidence type="ECO:0000256" key="4">
    <source>
        <dbReference type="ARBA" id="ARBA00022475"/>
    </source>
</evidence>
<feature type="transmembrane region" description="Helical" evidence="9">
    <location>
        <begin position="163"/>
        <end position="184"/>
    </location>
</feature>
<dbReference type="InterPro" id="IPR036259">
    <property type="entry name" value="MFS_trans_sf"/>
</dbReference>
<dbReference type="PANTHER" id="PTHR42718">
    <property type="entry name" value="MAJOR FACILITATOR SUPERFAMILY MULTIDRUG TRANSPORTER MFSC"/>
    <property type="match status" value="1"/>
</dbReference>
<evidence type="ECO:0000256" key="3">
    <source>
        <dbReference type="ARBA" id="ARBA00022448"/>
    </source>
</evidence>
<dbReference type="Gene3D" id="1.20.1250.20">
    <property type="entry name" value="MFS general substrate transporter like domains"/>
    <property type="match status" value="1"/>
</dbReference>
<feature type="compositionally biased region" description="Low complexity" evidence="8">
    <location>
        <begin position="1"/>
        <end position="17"/>
    </location>
</feature>
<feature type="transmembrane region" description="Helical" evidence="9">
    <location>
        <begin position="76"/>
        <end position="95"/>
    </location>
</feature>
<keyword evidence="7 9" id="KW-0472">Membrane</keyword>
<sequence>MSVSPPTSPSTSVGSPSHASAQTPAAPAPFTGGKLILATLAVALATFMNVLDSSIANVAIPTISGNLGVSVDEGTWVVTVFAAANAVSIPLTGFLTQRLGQVKLFVGSIVLFVISSWLCGLAPNLPVLLAARILQGAVAGPLIPMSQSILLSSYPKEKSSMALALWGMTAVVGPIAGPSLGGWITDSYSWSWIFYINIPVGIFSAGVTWMLYRKRDTPTRKVPIDLIGLALLITWVASLQIMLDKGRDLDWFASPVIRILAICAVIGFAFFVVWELTEKNPVVDLRLFRGRNFFGGTAAVGVAYGVFFGNLVLLPQWMQQYLNYRSVDAGLVTAPLGIFALIMSPIIGKVLPKMDARIIATAAFVGFAICFFMRANYVLEVDTFHLVLPTLLQGIPMAMFFVPLTSIALSGLPPSRIPAAAGLSNFVRVFCGAVGTSLAGNEWNNRIALHHERLTEQANIYNPTFQQSLQQSQQLLHINEAQARGLFDLNLTAQAAMMGLNDIFFISAIIFLAIIPLIWITKRYRSGSAASTDTAAGAH</sequence>
<dbReference type="InterPro" id="IPR020846">
    <property type="entry name" value="MFS_dom"/>
</dbReference>
<keyword evidence="4" id="KW-1003">Cell membrane</keyword>
<evidence type="ECO:0000313" key="12">
    <source>
        <dbReference type="Proteomes" id="UP000033618"/>
    </source>
</evidence>
<dbReference type="SUPFAM" id="SSF103473">
    <property type="entry name" value="MFS general substrate transporter"/>
    <property type="match status" value="1"/>
</dbReference>
<evidence type="ECO:0000256" key="9">
    <source>
        <dbReference type="SAM" id="Phobius"/>
    </source>
</evidence>
<evidence type="ECO:0000256" key="5">
    <source>
        <dbReference type="ARBA" id="ARBA00022692"/>
    </source>
</evidence>
<feature type="transmembrane region" description="Helical" evidence="9">
    <location>
        <begin position="503"/>
        <end position="521"/>
    </location>
</feature>
<dbReference type="GO" id="GO:0005886">
    <property type="term" value="C:plasma membrane"/>
    <property type="evidence" value="ECO:0007669"/>
    <property type="project" value="UniProtKB-SubCell"/>
</dbReference>
<comment type="subcellular location">
    <subcellularLocation>
        <location evidence="1">Cell membrane</location>
        <topology evidence="1">Multi-pass membrane protein</topology>
    </subcellularLocation>
</comment>
<evidence type="ECO:0000256" key="2">
    <source>
        <dbReference type="ARBA" id="ARBA00008537"/>
    </source>
</evidence>
<dbReference type="Gene3D" id="1.20.1720.10">
    <property type="entry name" value="Multidrug resistance protein D"/>
    <property type="match status" value="1"/>
</dbReference>
<feature type="transmembrane region" description="Helical" evidence="9">
    <location>
        <begin position="255"/>
        <end position="274"/>
    </location>
</feature>
<dbReference type="Proteomes" id="UP000033618">
    <property type="component" value="Unassembled WGS sequence"/>
</dbReference>
<name>A0A0F5JXG3_9BURK</name>
<organism evidence="11 12">
    <name type="scientific">Robbsia andropogonis</name>
    <dbReference type="NCBI Taxonomy" id="28092"/>
    <lineage>
        <taxon>Bacteria</taxon>
        <taxon>Pseudomonadati</taxon>
        <taxon>Pseudomonadota</taxon>
        <taxon>Betaproteobacteria</taxon>
        <taxon>Burkholderiales</taxon>
        <taxon>Burkholderiaceae</taxon>
        <taxon>Robbsia</taxon>
    </lineage>
</organism>
<keyword evidence="3" id="KW-0813">Transport</keyword>
<comment type="similarity">
    <text evidence="2">Belongs to the major facilitator superfamily. EmrB family.</text>
</comment>
<feature type="transmembrane region" description="Helical" evidence="9">
    <location>
        <begin position="294"/>
        <end position="317"/>
    </location>
</feature>
<dbReference type="GO" id="GO:0022857">
    <property type="term" value="F:transmembrane transporter activity"/>
    <property type="evidence" value="ECO:0007669"/>
    <property type="project" value="InterPro"/>
</dbReference>
<dbReference type="NCBIfam" id="TIGR00711">
    <property type="entry name" value="efflux_EmrB"/>
    <property type="match status" value="1"/>
</dbReference>
<feature type="region of interest" description="Disordered" evidence="8">
    <location>
        <begin position="1"/>
        <end position="25"/>
    </location>
</feature>
<dbReference type="AlphaFoldDB" id="A0A0F5JXG3"/>
<keyword evidence="5 9" id="KW-0812">Transmembrane</keyword>
<feature type="transmembrane region" description="Helical" evidence="9">
    <location>
        <begin position="102"/>
        <end position="123"/>
    </location>
</feature>
<feature type="transmembrane region" description="Helical" evidence="9">
    <location>
        <begin position="35"/>
        <end position="56"/>
    </location>
</feature>
<dbReference type="PATRIC" id="fig|28092.6.peg.4205"/>
<evidence type="ECO:0000256" key="6">
    <source>
        <dbReference type="ARBA" id="ARBA00022989"/>
    </source>
</evidence>
<evidence type="ECO:0000259" key="10">
    <source>
        <dbReference type="PROSITE" id="PS50850"/>
    </source>
</evidence>
<feature type="transmembrane region" description="Helical" evidence="9">
    <location>
        <begin position="224"/>
        <end position="243"/>
    </location>
</feature>
<dbReference type="RefSeq" id="WP_046153558.1">
    <property type="nucleotide sequence ID" value="NZ_CADFGU010000009.1"/>
</dbReference>
<evidence type="ECO:0000256" key="7">
    <source>
        <dbReference type="ARBA" id="ARBA00023136"/>
    </source>
</evidence>
<proteinExistence type="inferred from homology"/>
<gene>
    <name evidence="11" type="ORF">WM40_17890</name>
</gene>
<keyword evidence="12" id="KW-1185">Reference proteome</keyword>
<dbReference type="OrthoDB" id="9807274at2"/>
<feature type="domain" description="Major facilitator superfamily (MFS) profile" evidence="10">
    <location>
        <begin position="38"/>
        <end position="525"/>
    </location>
</feature>
<feature type="transmembrane region" description="Helical" evidence="9">
    <location>
        <begin position="329"/>
        <end position="351"/>
    </location>
</feature>
<evidence type="ECO:0000313" key="11">
    <source>
        <dbReference type="EMBL" id="KKB62334.1"/>
    </source>
</evidence>
<evidence type="ECO:0000256" key="1">
    <source>
        <dbReference type="ARBA" id="ARBA00004651"/>
    </source>
</evidence>
<protein>
    <submittedName>
        <fullName evidence="11">DSBA oxidoreductase</fullName>
    </submittedName>
</protein>
<dbReference type="STRING" id="28092.WM40_17890"/>
<dbReference type="PANTHER" id="PTHR42718:SF9">
    <property type="entry name" value="MAJOR FACILITATOR SUPERFAMILY MULTIDRUG TRANSPORTER MFSC"/>
    <property type="match status" value="1"/>
</dbReference>
<evidence type="ECO:0000256" key="8">
    <source>
        <dbReference type="SAM" id="MobiDB-lite"/>
    </source>
</evidence>
<accession>A0A0F5JXG3</accession>